<dbReference type="InterPro" id="IPR046342">
    <property type="entry name" value="CBS_dom_sf"/>
</dbReference>
<evidence type="ECO:0000256" key="2">
    <source>
        <dbReference type="ARBA" id="ARBA00022475"/>
    </source>
</evidence>
<dbReference type="InterPro" id="IPR051676">
    <property type="entry name" value="UPF0053_domain"/>
</dbReference>
<dbReference type="InterPro" id="IPR036318">
    <property type="entry name" value="FAD-bd_PCMH-like_sf"/>
</dbReference>
<feature type="domain" description="CBS" evidence="11">
    <location>
        <begin position="278"/>
        <end position="336"/>
    </location>
</feature>
<dbReference type="PROSITE" id="PS51846">
    <property type="entry name" value="CNNM"/>
    <property type="match status" value="1"/>
</dbReference>
<evidence type="ECO:0000259" key="12">
    <source>
        <dbReference type="PROSITE" id="PS51846"/>
    </source>
</evidence>
<evidence type="ECO:0000313" key="14">
    <source>
        <dbReference type="Proteomes" id="UP000823641"/>
    </source>
</evidence>
<keyword evidence="3 9" id="KW-0812">Transmembrane</keyword>
<keyword evidence="6 8" id="KW-0129">CBS domain</keyword>
<feature type="transmembrane region" description="Helical" evidence="10">
    <location>
        <begin position="132"/>
        <end position="155"/>
    </location>
</feature>
<keyword evidence="7 9" id="KW-0472">Membrane</keyword>
<dbReference type="SUPFAM" id="SSF56176">
    <property type="entry name" value="FAD-binding/transporter-associated domain-like"/>
    <property type="match status" value="1"/>
</dbReference>
<evidence type="ECO:0000256" key="5">
    <source>
        <dbReference type="ARBA" id="ARBA00022989"/>
    </source>
</evidence>
<organism evidence="13 14">
    <name type="scientific">Candidatus Gallipaludibacter merdavium</name>
    <dbReference type="NCBI Taxonomy" id="2840839"/>
    <lineage>
        <taxon>Bacteria</taxon>
        <taxon>Pseudomonadati</taxon>
        <taxon>Bacteroidota</taxon>
        <taxon>Bacteroidia</taxon>
        <taxon>Bacteroidales</taxon>
        <taxon>Candidatus Gallipaludibacter</taxon>
    </lineage>
</organism>
<dbReference type="SUPFAM" id="SSF54631">
    <property type="entry name" value="CBS-domain pair"/>
    <property type="match status" value="1"/>
</dbReference>
<evidence type="ECO:0000256" key="4">
    <source>
        <dbReference type="ARBA" id="ARBA00022737"/>
    </source>
</evidence>
<dbReference type="InterPro" id="IPR005170">
    <property type="entry name" value="Transptr-assoc_dom"/>
</dbReference>
<evidence type="ECO:0000256" key="9">
    <source>
        <dbReference type="PROSITE-ProRule" id="PRU01193"/>
    </source>
</evidence>
<keyword evidence="5 9" id="KW-1133">Transmembrane helix</keyword>
<evidence type="ECO:0000256" key="7">
    <source>
        <dbReference type="ARBA" id="ARBA00023136"/>
    </source>
</evidence>
<feature type="domain" description="CNNM transmembrane" evidence="12">
    <location>
        <begin position="1"/>
        <end position="195"/>
    </location>
</feature>
<dbReference type="PANTHER" id="PTHR43099:SF5">
    <property type="entry name" value="HLYC_CORC FAMILY TRANSPORTER"/>
    <property type="match status" value="1"/>
</dbReference>
<dbReference type="Proteomes" id="UP000823641">
    <property type="component" value="Unassembled WGS sequence"/>
</dbReference>
<reference evidence="13" key="1">
    <citation type="submission" date="2020-10" db="EMBL/GenBank/DDBJ databases">
        <authorList>
            <person name="Gilroy R."/>
        </authorList>
    </citation>
    <scope>NUCLEOTIDE SEQUENCE</scope>
    <source>
        <strain evidence="13">G3-3990</strain>
    </source>
</reference>
<gene>
    <name evidence="13" type="ORF">IAA73_00840</name>
</gene>
<dbReference type="CDD" id="cd04590">
    <property type="entry name" value="CBS_pair_CorC_HlyC_assoc"/>
    <property type="match status" value="1"/>
</dbReference>
<dbReference type="InterPro" id="IPR000644">
    <property type="entry name" value="CBS_dom"/>
</dbReference>
<dbReference type="PROSITE" id="PS51371">
    <property type="entry name" value="CBS"/>
    <property type="match status" value="1"/>
</dbReference>
<evidence type="ECO:0000256" key="8">
    <source>
        <dbReference type="PROSITE-ProRule" id="PRU00703"/>
    </source>
</evidence>
<dbReference type="InterPro" id="IPR044751">
    <property type="entry name" value="Ion_transp-like_CBS"/>
</dbReference>
<proteinExistence type="predicted"/>
<dbReference type="Pfam" id="PF01595">
    <property type="entry name" value="CNNM"/>
    <property type="match status" value="1"/>
</dbReference>
<dbReference type="Gene3D" id="3.10.580.10">
    <property type="entry name" value="CBS-domain"/>
    <property type="match status" value="1"/>
</dbReference>
<comment type="subcellular location">
    <subcellularLocation>
        <location evidence="1">Cell membrane</location>
        <topology evidence="1">Multi-pass membrane protein</topology>
    </subcellularLocation>
</comment>
<sequence>MSDLLVILLLILLNGLFAMSEIALLSAKKVKLQKAGSKGSKAARIALKLSEQPDKFLSTIQIGITLIGILTGIFSSDMLAKSFGDLLVENGVAASIAYKLAQGIIVVIVTYVSIVLGELFPKRIGLNMADKAATAVAIPMRILSIIAMPFVWILAKSTQGLLWVFGLKDEENQVTEEEIKTLIEEGTASGVVQEVEQDIMERTFMLGDMDVDSIMTRRQDVVMLDENMDYAAVAEIVCQSTFEVYPVRSSDNGSIIGGISLKDYARWSLHQNGNIKDFMCEPVFFPENMSVYKALEALKERNISRAFVCDEFGDFVGIITLKDMLEALVGTLSQDENSDIVQRSNDEWYVDGQCPFHDFLLYFDIEDIEADEYNTMSGLVLDLMEHIPTVGEFVEWQGFRIEIADMDGIRIDKLLVKRLPKEEE</sequence>
<reference evidence="13" key="2">
    <citation type="journal article" date="2021" name="PeerJ">
        <title>Extensive microbial diversity within the chicken gut microbiome revealed by metagenomics and culture.</title>
        <authorList>
            <person name="Gilroy R."/>
            <person name="Ravi A."/>
            <person name="Getino M."/>
            <person name="Pursley I."/>
            <person name="Horton D.L."/>
            <person name="Alikhan N.F."/>
            <person name="Baker D."/>
            <person name="Gharbi K."/>
            <person name="Hall N."/>
            <person name="Watson M."/>
            <person name="Adriaenssens E.M."/>
            <person name="Foster-Nyarko E."/>
            <person name="Jarju S."/>
            <person name="Secka A."/>
            <person name="Antonio M."/>
            <person name="Oren A."/>
            <person name="Chaudhuri R.R."/>
            <person name="La Ragione R."/>
            <person name="Hildebrand F."/>
            <person name="Pallen M.J."/>
        </authorList>
    </citation>
    <scope>NUCLEOTIDE SEQUENCE</scope>
    <source>
        <strain evidence="13">G3-3990</strain>
    </source>
</reference>
<evidence type="ECO:0000256" key="1">
    <source>
        <dbReference type="ARBA" id="ARBA00004651"/>
    </source>
</evidence>
<dbReference type="SMART" id="SM00116">
    <property type="entry name" value="CBS"/>
    <property type="match status" value="1"/>
</dbReference>
<dbReference type="AlphaFoldDB" id="A0A9D9HRG9"/>
<keyword evidence="4" id="KW-0677">Repeat</keyword>
<keyword evidence="2" id="KW-1003">Cell membrane</keyword>
<evidence type="ECO:0000256" key="3">
    <source>
        <dbReference type="ARBA" id="ARBA00022692"/>
    </source>
</evidence>
<dbReference type="InterPro" id="IPR002550">
    <property type="entry name" value="CNNM"/>
</dbReference>
<evidence type="ECO:0000256" key="10">
    <source>
        <dbReference type="SAM" id="Phobius"/>
    </source>
</evidence>
<name>A0A9D9HRG9_9BACT</name>
<feature type="transmembrane region" description="Helical" evidence="10">
    <location>
        <begin position="96"/>
        <end position="120"/>
    </location>
</feature>
<dbReference type="InterPro" id="IPR016169">
    <property type="entry name" value="FAD-bd_PCMH_sub2"/>
</dbReference>
<dbReference type="EMBL" id="JADIMG010000004">
    <property type="protein sequence ID" value="MBO8458872.1"/>
    <property type="molecule type" value="Genomic_DNA"/>
</dbReference>
<evidence type="ECO:0000259" key="11">
    <source>
        <dbReference type="PROSITE" id="PS51371"/>
    </source>
</evidence>
<feature type="transmembrane region" description="Helical" evidence="10">
    <location>
        <begin position="56"/>
        <end position="76"/>
    </location>
</feature>
<protein>
    <submittedName>
        <fullName evidence="13">HlyC/CorC family transporter</fullName>
    </submittedName>
</protein>
<accession>A0A9D9HRG9</accession>
<dbReference type="Pfam" id="PF00571">
    <property type="entry name" value="CBS"/>
    <property type="match status" value="1"/>
</dbReference>
<evidence type="ECO:0000256" key="6">
    <source>
        <dbReference type="ARBA" id="ARBA00023122"/>
    </source>
</evidence>
<dbReference type="GO" id="GO:0005886">
    <property type="term" value="C:plasma membrane"/>
    <property type="evidence" value="ECO:0007669"/>
    <property type="project" value="UniProtKB-SubCell"/>
</dbReference>
<evidence type="ECO:0000313" key="13">
    <source>
        <dbReference type="EMBL" id="MBO8458872.1"/>
    </source>
</evidence>
<dbReference type="PANTHER" id="PTHR43099">
    <property type="entry name" value="UPF0053 PROTEIN YRKA"/>
    <property type="match status" value="1"/>
</dbReference>
<dbReference type="GO" id="GO:0050660">
    <property type="term" value="F:flavin adenine dinucleotide binding"/>
    <property type="evidence" value="ECO:0007669"/>
    <property type="project" value="InterPro"/>
</dbReference>
<comment type="caution">
    <text evidence="13">The sequence shown here is derived from an EMBL/GenBank/DDBJ whole genome shotgun (WGS) entry which is preliminary data.</text>
</comment>
<feature type="transmembrane region" description="Helical" evidence="10">
    <location>
        <begin position="6"/>
        <end position="27"/>
    </location>
</feature>
<dbReference type="Pfam" id="PF03471">
    <property type="entry name" value="CorC_HlyC"/>
    <property type="match status" value="1"/>
</dbReference>
<dbReference type="Gene3D" id="3.30.465.10">
    <property type="match status" value="1"/>
</dbReference>
<dbReference type="SMART" id="SM01091">
    <property type="entry name" value="CorC_HlyC"/>
    <property type="match status" value="1"/>
</dbReference>